<organism evidence="2 3">
    <name type="scientific">Pseudarthrobacter enclensis</name>
    <dbReference type="NCBI Taxonomy" id="993070"/>
    <lineage>
        <taxon>Bacteria</taxon>
        <taxon>Bacillati</taxon>
        <taxon>Actinomycetota</taxon>
        <taxon>Actinomycetes</taxon>
        <taxon>Micrococcales</taxon>
        <taxon>Micrococcaceae</taxon>
        <taxon>Pseudarthrobacter</taxon>
    </lineage>
</organism>
<keyword evidence="3" id="KW-1185">Reference proteome</keyword>
<dbReference type="NCBIfam" id="NF047446">
    <property type="entry name" value="barrel_OmpL47"/>
    <property type="match status" value="1"/>
</dbReference>
<dbReference type="InterPro" id="IPR036116">
    <property type="entry name" value="FN3_sf"/>
</dbReference>
<dbReference type="RefSeq" id="WP_307304828.1">
    <property type="nucleotide sequence ID" value="NZ_JAUSRE010000003.1"/>
</dbReference>
<feature type="region of interest" description="Disordered" evidence="1">
    <location>
        <begin position="144"/>
        <end position="174"/>
    </location>
</feature>
<evidence type="ECO:0000256" key="1">
    <source>
        <dbReference type="SAM" id="MobiDB-lite"/>
    </source>
</evidence>
<dbReference type="EMBL" id="JAUSRE010000003">
    <property type="protein sequence ID" value="MDP9887379.1"/>
    <property type="molecule type" value="Genomic_DNA"/>
</dbReference>
<evidence type="ECO:0000313" key="3">
    <source>
        <dbReference type="Proteomes" id="UP001226577"/>
    </source>
</evidence>
<dbReference type="Proteomes" id="UP001226577">
    <property type="component" value="Unassembled WGS sequence"/>
</dbReference>
<evidence type="ECO:0000313" key="2">
    <source>
        <dbReference type="EMBL" id="MDP9887379.1"/>
    </source>
</evidence>
<feature type="compositionally biased region" description="Low complexity" evidence="1">
    <location>
        <begin position="154"/>
        <end position="170"/>
    </location>
</feature>
<protein>
    <recommendedName>
        <fullName evidence="4">Bacterial Ig-like domain-containing protein</fullName>
    </recommendedName>
</protein>
<accession>A0ABT9RT33</accession>
<proteinExistence type="predicted"/>
<reference evidence="2 3" key="1">
    <citation type="submission" date="2023-07" db="EMBL/GenBank/DDBJ databases">
        <title>Sorghum-associated microbial communities from plants grown in Nebraska, USA.</title>
        <authorList>
            <person name="Schachtman D."/>
        </authorList>
    </citation>
    <scope>NUCLEOTIDE SEQUENCE [LARGE SCALE GENOMIC DNA]</scope>
    <source>
        <strain evidence="2 3">CC222</strain>
    </source>
</reference>
<dbReference type="Gene3D" id="3.30.1920.20">
    <property type="match status" value="1"/>
</dbReference>
<gene>
    <name evidence="2" type="ORF">J2X98_000950</name>
</gene>
<sequence>MSSTTRSQQSTSGRRQRRLPWIAATLTLLLGAGTPAYAFWAATTSSNNAAAAADALLAGSKPTATATGTSVAVSWAAGSTGNGRPATGYLVSRYSTATGGTATAATGGCAGTVTTLTCTESNVPGGVWYYTVTPTIALWTGAESPRSTGASIDTTAPTATASVSPTPNAAGWNNTSPVTVTITADDGTSGSGVASISYTVDGGAQQTVNGAIASVPVKGDGTHTVSYFATDNAGNAGVAKSQTVKIDTTAPATKAMALANGTSGGAKVGTIDPGDTVSMPFTEAMDLTKFCPGWTGSALNGTATITNGTDSTKDTISFTSSGCAGLNIGTINLGADYVAAGTPAVFAGTTNGKSGTISNPSTLSWDSTTNSLVITLGALSSGSVPQSSPQGLPVYSPAAGLADLAGNALPTTASPTPTTATRF</sequence>
<name>A0ABT9RT33_9MICC</name>
<dbReference type="SUPFAM" id="SSF49265">
    <property type="entry name" value="Fibronectin type III"/>
    <property type="match status" value="1"/>
</dbReference>
<comment type="caution">
    <text evidence="2">The sequence shown here is derived from an EMBL/GenBank/DDBJ whole genome shotgun (WGS) entry which is preliminary data.</text>
</comment>
<dbReference type="InterPro" id="IPR058094">
    <property type="entry name" value="Ig-like_OmpL47-like"/>
</dbReference>
<evidence type="ECO:0008006" key="4">
    <source>
        <dbReference type="Google" id="ProtNLM"/>
    </source>
</evidence>